<dbReference type="SMART" id="SM00449">
    <property type="entry name" value="SPRY"/>
    <property type="match status" value="1"/>
</dbReference>
<feature type="domain" description="B30.2/SPRY" evidence="6">
    <location>
        <begin position="281"/>
        <end position="476"/>
    </location>
</feature>
<dbReference type="GO" id="GO:0000380">
    <property type="term" value="P:alternative mRNA splicing, via spliceosome"/>
    <property type="evidence" value="ECO:0007669"/>
    <property type="project" value="TreeGrafter"/>
</dbReference>
<feature type="compositionally biased region" description="Basic and acidic residues" evidence="5">
    <location>
        <begin position="695"/>
        <end position="711"/>
    </location>
</feature>
<feature type="compositionally biased region" description="Acidic residues" evidence="5">
    <location>
        <begin position="124"/>
        <end position="144"/>
    </location>
</feature>
<accession>A0A8J9ZSZ9</accession>
<dbReference type="Pfam" id="PF02037">
    <property type="entry name" value="SAP"/>
    <property type="match status" value="1"/>
</dbReference>
<sequence length="890" mass="99599">MSLNPAKMKVAELKAELDARGLESKGLKAQLVERLQEALAVEASLESAPGAVGEEGDVEEAEEAEEDSEEGSEEDEEEPGGEDEEEEPAAAEPEPLQEESMEPADATAEEQQPEQFQEEPQAPAEEEPQEQWGEDAAETEETEPEAAPQEIPVEQETETPVESNTPAEQESETPAEQESETPMESETATEEPQETNANDNAESTEPEVTPEPAHTEEGTEGQDDQDYMEGDEAGGDGDGEGEPAPPGTGGEQKVMSYEERKRKREVDQAVAAEYQDDRDDYRAPRPPPVEEEEDDIDENTVTLDKYNSDLHFKISRDGLKGYPLNVEGFAFLWAGARATWGVKAGKACFEVKITEDLDVKHLPTDEPDPVVSRVGWSIDFSSIQLGEEPFSYGYGGTAKSSTACKFNDYGEKFGAGDVMGCYVDFTTDQPTISFTKNGEDQGDAFVIEEDMEDRALFPHVLCKNQSVEFNFGQLEEPWFPLKEGFELIEKIAVEERVRGTKGPEAKKDAEMLLMVGLPGSGKTYWAESHMKGNPEKKYNILGTNYIMDKMKVMGLPRKRNYAGRWDVLIQTATKCLNRIIEIACRKKRNFILDQTNVYASARRRKMTPFEGFQRKAIVVVPTDEEFKKRCEKRTSVEGKEVPDEAVLEMKANFTLPHPGDLFETVEYIELQEAEAEKLVDTYREEGRKYGPPPKRFRDQRGGRPGGFDRFRQNQRGGYGRGGYGGGGGYRGGRDWRGGGGGGYRDNRNQGGYRDNYRGGGGGYNRDRGYSSGGGYNRDRSYGNGSYNQSGGYNRYNQNSGGGGYNRGYDQSGYGNYNQGGYSGYNQSGYNQQGYGQNYNQQYQQYQQQYQQYQQQYQQYYGNQNQQSQQQQYPNYYNYNYNQSSGSSSSR</sequence>
<dbReference type="SMART" id="SM00513">
    <property type="entry name" value="SAP"/>
    <property type="match status" value="1"/>
</dbReference>
<feature type="compositionally biased region" description="Acidic residues" evidence="5">
    <location>
        <begin position="169"/>
        <end position="193"/>
    </location>
</feature>
<evidence type="ECO:0000256" key="4">
    <source>
        <dbReference type="ARBA" id="ARBA00023242"/>
    </source>
</evidence>
<dbReference type="Gene3D" id="3.40.50.300">
    <property type="entry name" value="P-loop containing nucleotide triphosphate hydrolases"/>
    <property type="match status" value="1"/>
</dbReference>
<dbReference type="PANTHER" id="PTHR12381">
    <property type="entry name" value="HETEROGENEOUS NUCLEAR RIBONUCLEOPROTEIN U FAMILY MEMBER"/>
    <property type="match status" value="1"/>
</dbReference>
<keyword evidence="9" id="KW-1185">Reference proteome</keyword>
<name>A0A8J9ZSZ9_BRALA</name>
<dbReference type="InterPro" id="IPR003877">
    <property type="entry name" value="SPRY_dom"/>
</dbReference>
<keyword evidence="2" id="KW-0488">Methylation</keyword>
<feature type="compositionally biased region" description="Low complexity" evidence="5">
    <location>
        <begin position="781"/>
        <end position="798"/>
    </location>
</feature>
<dbReference type="FunFam" id="3.40.50.300:FF:000355">
    <property type="entry name" value="Heterogeneous nuclear ribonucleoprotein U-like 1, isoform CRA_a"/>
    <property type="match status" value="1"/>
</dbReference>
<dbReference type="InterPro" id="IPR001870">
    <property type="entry name" value="B30.2/SPRY"/>
</dbReference>
<comment type="subcellular location">
    <subcellularLocation>
        <location evidence="1">Nucleus</location>
    </subcellularLocation>
</comment>
<evidence type="ECO:0000313" key="8">
    <source>
        <dbReference type="EMBL" id="CAH1261465.1"/>
    </source>
</evidence>
<feature type="compositionally biased region" description="Basic and acidic residues" evidence="5">
    <location>
        <begin position="256"/>
        <end position="267"/>
    </location>
</feature>
<dbReference type="Gene3D" id="1.10.720.30">
    <property type="entry name" value="SAP domain"/>
    <property type="match status" value="1"/>
</dbReference>
<feature type="region of interest" description="Disordered" evidence="5">
    <location>
        <begin position="861"/>
        <end position="890"/>
    </location>
</feature>
<evidence type="ECO:0000259" key="7">
    <source>
        <dbReference type="PROSITE" id="PS50800"/>
    </source>
</evidence>
<dbReference type="OrthoDB" id="445357at2759"/>
<dbReference type="InterPro" id="IPR043136">
    <property type="entry name" value="B30.2/SPRY_sf"/>
</dbReference>
<dbReference type="Pfam" id="PF00622">
    <property type="entry name" value="SPRY"/>
    <property type="match status" value="1"/>
</dbReference>
<dbReference type="InterPro" id="IPR036361">
    <property type="entry name" value="SAP_dom_sf"/>
</dbReference>
<dbReference type="InterPro" id="IPR013320">
    <property type="entry name" value="ConA-like_dom_sf"/>
</dbReference>
<feature type="compositionally biased region" description="Polar residues" evidence="5">
    <location>
        <begin position="194"/>
        <end position="203"/>
    </location>
</feature>
<dbReference type="SUPFAM" id="SSF68906">
    <property type="entry name" value="SAP domain"/>
    <property type="match status" value="1"/>
</dbReference>
<feature type="compositionally biased region" description="Gly residues" evidence="5">
    <location>
        <begin position="716"/>
        <end position="730"/>
    </location>
</feature>
<dbReference type="GO" id="GO:0003723">
    <property type="term" value="F:RNA binding"/>
    <property type="evidence" value="ECO:0007669"/>
    <property type="project" value="TreeGrafter"/>
</dbReference>
<evidence type="ECO:0000256" key="1">
    <source>
        <dbReference type="ARBA" id="ARBA00004123"/>
    </source>
</evidence>
<feature type="compositionally biased region" description="Low complexity" evidence="5">
    <location>
        <begin position="113"/>
        <end position="123"/>
    </location>
</feature>
<dbReference type="PROSITE" id="PS50800">
    <property type="entry name" value="SAP"/>
    <property type="match status" value="1"/>
</dbReference>
<evidence type="ECO:0000313" key="9">
    <source>
        <dbReference type="Proteomes" id="UP000838412"/>
    </source>
</evidence>
<dbReference type="SUPFAM" id="SSF52540">
    <property type="entry name" value="P-loop containing nucleoside triphosphate hydrolases"/>
    <property type="match status" value="1"/>
</dbReference>
<feature type="compositionally biased region" description="Acidic residues" evidence="5">
    <location>
        <begin position="218"/>
        <end position="241"/>
    </location>
</feature>
<proteinExistence type="predicted"/>
<feature type="region of interest" description="Disordered" evidence="5">
    <location>
        <begin position="683"/>
        <end position="806"/>
    </location>
</feature>
<keyword evidence="3" id="KW-0597">Phosphoprotein</keyword>
<dbReference type="InterPro" id="IPR035778">
    <property type="entry name" value="SPRY_hnRNP_U"/>
</dbReference>
<dbReference type="Pfam" id="PF13671">
    <property type="entry name" value="AAA_33"/>
    <property type="match status" value="1"/>
</dbReference>
<dbReference type="CDD" id="cd12884">
    <property type="entry name" value="SPRY_hnRNP"/>
    <property type="match status" value="1"/>
</dbReference>
<dbReference type="Gene3D" id="2.60.120.920">
    <property type="match status" value="1"/>
</dbReference>
<dbReference type="PROSITE" id="PS50188">
    <property type="entry name" value="B302_SPRY"/>
    <property type="match status" value="1"/>
</dbReference>
<feature type="domain" description="SAP" evidence="7">
    <location>
        <begin position="5"/>
        <end position="39"/>
    </location>
</feature>
<gene>
    <name evidence="8" type="primary">HNRNPU</name>
    <name evidence="8" type="ORF">BLAG_LOCUS16874</name>
</gene>
<evidence type="ECO:0000256" key="5">
    <source>
        <dbReference type="SAM" id="MobiDB-lite"/>
    </source>
</evidence>
<evidence type="ECO:0000256" key="2">
    <source>
        <dbReference type="ARBA" id="ARBA00022481"/>
    </source>
</evidence>
<evidence type="ECO:0000256" key="3">
    <source>
        <dbReference type="ARBA" id="ARBA00022553"/>
    </source>
</evidence>
<dbReference type="GO" id="GO:0005634">
    <property type="term" value="C:nucleus"/>
    <property type="evidence" value="ECO:0007669"/>
    <property type="project" value="UniProtKB-SubCell"/>
</dbReference>
<organism evidence="8 9">
    <name type="scientific">Branchiostoma lanceolatum</name>
    <name type="common">Common lancelet</name>
    <name type="synonym">Amphioxus lanceolatum</name>
    <dbReference type="NCBI Taxonomy" id="7740"/>
    <lineage>
        <taxon>Eukaryota</taxon>
        <taxon>Metazoa</taxon>
        <taxon>Chordata</taxon>
        <taxon>Cephalochordata</taxon>
        <taxon>Leptocardii</taxon>
        <taxon>Amphioxiformes</taxon>
        <taxon>Branchiostomatidae</taxon>
        <taxon>Branchiostoma</taxon>
    </lineage>
</organism>
<dbReference type="AlphaFoldDB" id="A0A8J9ZSZ9"/>
<feature type="region of interest" description="Disordered" evidence="5">
    <location>
        <begin position="44"/>
        <end position="296"/>
    </location>
</feature>
<dbReference type="PANTHER" id="PTHR12381:SF56">
    <property type="entry name" value="B30.2_SPRY DOMAIN-CONTAINING PROTEIN-RELATED"/>
    <property type="match status" value="1"/>
</dbReference>
<evidence type="ECO:0000259" key="6">
    <source>
        <dbReference type="PROSITE" id="PS50188"/>
    </source>
</evidence>
<protein>
    <submittedName>
        <fullName evidence="8">HNRNPU protein</fullName>
    </submittedName>
</protein>
<dbReference type="EMBL" id="OV696689">
    <property type="protein sequence ID" value="CAH1261465.1"/>
    <property type="molecule type" value="Genomic_DNA"/>
</dbReference>
<keyword evidence="4" id="KW-0539">Nucleus</keyword>
<dbReference type="InterPro" id="IPR027417">
    <property type="entry name" value="P-loop_NTPase"/>
</dbReference>
<reference evidence="8" key="1">
    <citation type="submission" date="2022-01" db="EMBL/GenBank/DDBJ databases">
        <authorList>
            <person name="Braso-Vives M."/>
        </authorList>
    </citation>
    <scope>NUCLEOTIDE SEQUENCE</scope>
</reference>
<dbReference type="Proteomes" id="UP000838412">
    <property type="component" value="Chromosome 4"/>
</dbReference>
<dbReference type="SUPFAM" id="SSF49899">
    <property type="entry name" value="Concanavalin A-like lectins/glucanases"/>
    <property type="match status" value="1"/>
</dbReference>
<feature type="compositionally biased region" description="Acidic residues" evidence="5">
    <location>
        <begin position="54"/>
        <end position="112"/>
    </location>
</feature>
<dbReference type="InterPro" id="IPR003034">
    <property type="entry name" value="SAP_dom"/>
</dbReference>
<dbReference type="FunFam" id="2.60.120.920:FF:000006">
    <property type="entry name" value="heterogeneous nuclear ribonucleoprotein U isoform X1"/>
    <property type="match status" value="1"/>
</dbReference>